<name>A0A1H8CEG1_9RHOB</name>
<feature type="transmembrane region" description="Helical" evidence="1">
    <location>
        <begin position="177"/>
        <end position="199"/>
    </location>
</feature>
<organism evidence="3 4">
    <name type="scientific">Gemmobacter aquatilis</name>
    <dbReference type="NCBI Taxonomy" id="933059"/>
    <lineage>
        <taxon>Bacteria</taxon>
        <taxon>Pseudomonadati</taxon>
        <taxon>Pseudomonadota</taxon>
        <taxon>Alphaproteobacteria</taxon>
        <taxon>Rhodobacterales</taxon>
        <taxon>Paracoccaceae</taxon>
        <taxon>Gemmobacter</taxon>
    </lineage>
</organism>
<dbReference type="RefSeq" id="WP_175482037.1">
    <property type="nucleotide sequence ID" value="NZ_FOCE01000002.1"/>
</dbReference>
<evidence type="ECO:0000313" key="4">
    <source>
        <dbReference type="Proteomes" id="UP000198761"/>
    </source>
</evidence>
<sequence length="244" mass="27039">MKDRGRIWLIDAWRSLALLCMATFHFTFDLRMFGLWQPGPGAALFLYYYARMIAGSFLFIAGMGLWLSHGQGIRWPAFRRRALILAGSAAAVTLATWVVMPDWFIFFGILHCILVASLLGLLALPLPGAVTLALGIGVVVASYILPPLYPLNDPWLRWLGMQTLPTASVDLEPLLPWFGPFLAGIGVAKLLGPVWPRLAAFPAQQTPLLRALAWPGQHSLAIYLIHQPVLFGLVWAWVWLQGAI</sequence>
<evidence type="ECO:0000313" key="3">
    <source>
        <dbReference type="EMBL" id="SEM93425.1"/>
    </source>
</evidence>
<dbReference type="Pfam" id="PF07786">
    <property type="entry name" value="HGSNAT_cat"/>
    <property type="match status" value="1"/>
</dbReference>
<keyword evidence="1" id="KW-0472">Membrane</keyword>
<keyword evidence="1" id="KW-0812">Transmembrane</keyword>
<feature type="transmembrane region" description="Helical" evidence="1">
    <location>
        <begin position="220"/>
        <end position="240"/>
    </location>
</feature>
<evidence type="ECO:0000256" key="1">
    <source>
        <dbReference type="SAM" id="Phobius"/>
    </source>
</evidence>
<keyword evidence="4" id="KW-1185">Reference proteome</keyword>
<keyword evidence="1" id="KW-1133">Transmembrane helix</keyword>
<dbReference type="EMBL" id="FOCE01000002">
    <property type="protein sequence ID" value="SEM93425.1"/>
    <property type="molecule type" value="Genomic_DNA"/>
</dbReference>
<dbReference type="InterPro" id="IPR012429">
    <property type="entry name" value="HGSNAT_cat"/>
</dbReference>
<reference evidence="3 4" key="1">
    <citation type="submission" date="2016-10" db="EMBL/GenBank/DDBJ databases">
        <authorList>
            <person name="de Groot N.N."/>
        </authorList>
    </citation>
    <scope>NUCLEOTIDE SEQUENCE [LARGE SCALE GENOMIC DNA]</scope>
    <source>
        <strain evidence="3 4">DSM 3857</strain>
    </source>
</reference>
<accession>A0A1H8CEG1</accession>
<feature type="transmembrane region" description="Helical" evidence="1">
    <location>
        <begin position="131"/>
        <end position="149"/>
    </location>
</feature>
<dbReference type="AlphaFoldDB" id="A0A1H8CEG1"/>
<evidence type="ECO:0000259" key="2">
    <source>
        <dbReference type="Pfam" id="PF07786"/>
    </source>
</evidence>
<feature type="transmembrane region" description="Helical" evidence="1">
    <location>
        <begin position="7"/>
        <end position="28"/>
    </location>
</feature>
<feature type="transmembrane region" description="Helical" evidence="1">
    <location>
        <begin position="80"/>
        <end position="98"/>
    </location>
</feature>
<dbReference type="Proteomes" id="UP000198761">
    <property type="component" value="Unassembled WGS sequence"/>
</dbReference>
<dbReference type="STRING" id="933059.SAMN04488103_102485"/>
<gene>
    <name evidence="3" type="ORF">SAMN04488103_102485</name>
</gene>
<protein>
    <submittedName>
        <fullName evidence="3">Uncharacterized membrane protein</fullName>
    </submittedName>
</protein>
<proteinExistence type="predicted"/>
<feature type="transmembrane region" description="Helical" evidence="1">
    <location>
        <begin position="104"/>
        <end position="124"/>
    </location>
</feature>
<feature type="transmembrane region" description="Helical" evidence="1">
    <location>
        <begin position="48"/>
        <end position="68"/>
    </location>
</feature>
<feature type="domain" description="Heparan-alpha-glucosaminide N-acetyltransferase catalytic" evidence="2">
    <location>
        <begin position="6"/>
        <end position="228"/>
    </location>
</feature>